<sequence length="2889" mass="315872">MNGDVEALLSELSGLGVRFWLEDDRLRFRAPQGALTPALREAMAARKAEILSLLRQGLSRKESAPPLRPVPRTGPLPLSFGQQRIWFLDRMGGGTAYNMPLSMRLEGPLDVEALASSLSEIVRRHEGLRTTFVVRDDEPTQVIEPPVRLTLPLVDLRHLSAAEQEFEVTRRVQAEGQRLFDLTADPLLRASLLRCADGPAPVHVLLATMHHIASDGWSMGVFRRELAALYRAFVEGRPSPLPELSLQIADVAVWQRRSLTPEVLAPHLAYWKKQLEGAPPLLQLPADRPRRPGAPFECGVLRFRIEPQLFGAVRALGQSAGATPFMTFLASFQVLLSRCAGQDDVVVGTPIAGRNREELEPLIGFFVNSLALRADLADDPTFLELLARVRKDTQDAFAHQELPFEKLVEALSPERDPSHHPIFQVAFAFHDTAFANTDELGLPGLRETPLQPRSQQARLDLEMHLDPRDGGLDGLLFHDTNLFDPSTVEPLIDRFRTLLEGIVADPRRRVSDLPLLPAAERHRVLVDVNPTKTDLPLSPSAGALVEAQARSTPDAVAVLFDDGITPRSLTYRELVERASKLASHLRSLGVGPDDLVGLCLDPSLDRIVGLVGILLSGGAYVPLDPAYPAERLAFMLDDARPRVVVTNERLAEVLPVRDARFVLLDRDAAVIDAAQPCRPARGARLEDLAYVIYTSGSTGKPKGALLTHRGLVNVAEAQRRMFELGPDDRVLQLASLSFDAATFETFLALASGATLCLGARAEVVPGEPLSRFLARHRISMVTLTPSALAALPVTALPELRTITVAGEACTPALVEAWARGRRFFNLYGPTEATIWSTAMRCVEPADATRIGRPIPNTQVYVLDRRKNPVPEGTPGELYLGGVGVARGYLNRPELTEARFVPDPFGEGILYRTGDLVRLRDRGELEFLGRVDDQVKIRGHRVELGEIEAALGAHPEVREVVVVAREDRPGDRRLVAYVVPDATSAEAQAGHVEQWQTLYEQTYGRPADGGDPTFDIAGWNDSYTGAPIPAEQMAEWVDATVADVRALSPRSLLEIGCGSGLLLFRLAPSCERYVGTDLAGEAVARLLRLQATRKDLERVTVLERAADDFTGIPEGAFDVVLLNSVVQYFPSVEYLIRVLEGAARAVKPGGSIYLGDVRNLSLLSAYHASVQRHRAPDELTRDELRARVEQRLLDEEELLVDPGFFRALASRLPPIEAVEIRVKRGRHHNELTRFRYQVILRVGGSAAVPAAPEALLDFRRDGFSLASLRDHLAVAAPGSLLVREVPDARVEDDIRTVAWLVGGRDGRVAQLRKTLAEAREGVDPEALFALAAELGYEAEVSPAASGTPGALDVTLWRRSADKPRLAEATRTSAAPWHAYTNNPLRGKIHRRLWPKLAEHVRRTLPDFMIPAAWVTLDALPLTPNGKVDRRALPTPVELSGRREGAVTAPRTRTEELLAGIWREVLGLKEVGVEDSFFDLGGHSLLVTQVAARARRAFEREMPLQVLFERTTIAALAEWLDAAETAAVAPAKPEEALVLRPVARDGALPLSFAQERLWFLNELQGSDAAYNMPMALRLSGALDADALARSLAAIVRRHESLRTNFVTVAGQPAQIVRDAAFSLVHVDLRSEPEETLPSTLLRLAAEDATRPFDLERDAPFRATLLRLPCETEHVLLVNVHHIASDGGSMAIFVRELAALYEAHREGSPSPLPDLPVQYADFAVWQRAWLSSERMAQELAYWRQKLEGAPPSLSLPLRGPRPARPSTRGAAASLTLPVSLVRRLRALSLRENVTLFVTLLSAFQLLLARLSGQHDVVVGTPVAHRNRVELEGVFGLFLNSLVLRTNVSGDPTFSELVQRARRTTVEAFAHQDIPFEKLVAELQPARDPSHSPFFQVLFNLVPAEASLPRLHGLEISRLAGEHEEPAKFDLTLYATELGEGLELRAVYKVDLFAAETIAHLLEQYGHLLEQAAGDPEQRAFAMSLVTPSMRGLLPDPSRRLPEPPVVPVPARVAALAREAPERTALARGDRTWSYRTLVHQAALVAQALQDAGLAPGEVVAVAGPRSFGLVAAMLGVLSSGGVLLLLDPRLPRKRREIMIAEAGARRGIVIAREGRTSEGPLPEELRALRLDAESGLSSSNRPAALPTPAPDAPAYVFFTSGTTGTPKGVLGVHKGLAHFLQWQSRTFGVGPGDRAAQLTALSFDVVLRDVFVALVSGGTLVLPPDDDPMDGRRLFDWLEREAITVLHTVPSLAQAWLADVPEDRSLPALRWAFFAGEPLGDTLARRFSRAAPACQIINLYGPTETTLAKCAFPVPANPQPGVQPVGLPLPETQALVMRGEELCGAFEPGEIVIRTPFRTRGYLNGTGEQARRFARNSRTGDPDDLLYRTGDVGRYRLDGSLDILGRTDDQVKIRGVRVELRGIEATIVQRIGVAQAVVVAEGEGADKRLVAYLVARRDAEPGQTLRPDPSALRQALLETLPEPMVPSAFEWLDAVPLGPNGKVDKKALPPPSAAARASAGMVDPRSAEERALVEIWEDVLGQSPLGVRDSFFDLGGHSLLAVRLLARVKDRFGKTLPLAVFFQAPTIEEMARKLGSPPDVDAWAPLVAMQPRGARIPLFCVPGGHGSVHYLSLLSHHLGKDQPFYALQSVGLSGKTEPYRTMDALVARYLAEIRAVKPRGPYLLLGHSFGGKVVFALAQELRRLDERVHVLVLDSLPPDLTYRPESLWDEVDVIEEMIVGLEEVSGGSLVVTREQIAALSSEGRIGLMHRYLERIGLLPPGADVAETHGQVNVYQASKRMAYDPRDPAPVPLLYLVAEEGSAAHRERKVAGWSKLAPVTARIMPGGHVTMLREPHVRALAKVIDEHLRDIAGEENSPAVKTLFRPGPLAGAH</sequence>
<dbReference type="PANTHER" id="PTHR45527:SF1">
    <property type="entry name" value="FATTY ACID SYNTHASE"/>
    <property type="match status" value="1"/>
</dbReference>
<dbReference type="PROSITE" id="PS50075">
    <property type="entry name" value="CARRIER"/>
    <property type="match status" value="2"/>
</dbReference>
<gene>
    <name evidence="6" type="ORF">POL67_37475</name>
</gene>
<dbReference type="PROSITE" id="PS00012">
    <property type="entry name" value="PHOSPHOPANTETHEINE"/>
    <property type="match status" value="2"/>
</dbReference>
<dbReference type="InterPro" id="IPR001031">
    <property type="entry name" value="Thioesterase"/>
</dbReference>
<protein>
    <submittedName>
        <fullName evidence="6">Amino acid adenylation domain-containing protein</fullName>
    </submittedName>
</protein>
<dbReference type="InterPro" id="IPR029058">
    <property type="entry name" value="AB_hydrolase_fold"/>
</dbReference>
<dbReference type="SUPFAM" id="SSF52777">
    <property type="entry name" value="CoA-dependent acyltransferases"/>
    <property type="match status" value="4"/>
</dbReference>
<comment type="cofactor">
    <cofactor evidence="1">
        <name>pantetheine 4'-phosphate</name>
        <dbReference type="ChEBI" id="CHEBI:47942"/>
    </cofactor>
</comment>
<dbReference type="InterPro" id="IPR044894">
    <property type="entry name" value="TubC_N_sf"/>
</dbReference>
<dbReference type="InterPro" id="IPR006162">
    <property type="entry name" value="Ppantetheine_attach_site"/>
</dbReference>
<proteinExistence type="predicted"/>
<evidence type="ECO:0000313" key="7">
    <source>
        <dbReference type="Proteomes" id="UP001221411"/>
    </source>
</evidence>
<dbReference type="CDD" id="cd02440">
    <property type="entry name" value="AdoMet_MTases"/>
    <property type="match status" value="1"/>
</dbReference>
<evidence type="ECO:0000256" key="4">
    <source>
        <dbReference type="ARBA" id="ARBA00022737"/>
    </source>
</evidence>
<dbReference type="SUPFAM" id="SSF53335">
    <property type="entry name" value="S-adenosyl-L-methionine-dependent methyltransferases"/>
    <property type="match status" value="1"/>
</dbReference>
<dbReference type="Gene3D" id="3.30.559.30">
    <property type="entry name" value="Nonribosomal peptide synthetase, condensation domain"/>
    <property type="match status" value="2"/>
</dbReference>
<dbReference type="InterPro" id="IPR029063">
    <property type="entry name" value="SAM-dependent_MTases_sf"/>
</dbReference>
<dbReference type="InterPro" id="IPR025110">
    <property type="entry name" value="AMP-bd_C"/>
</dbReference>
<dbReference type="InterPro" id="IPR023213">
    <property type="entry name" value="CAT-like_dom_sf"/>
</dbReference>
<feature type="domain" description="Carrier" evidence="5">
    <location>
        <begin position="1447"/>
        <end position="1522"/>
    </location>
</feature>
<comment type="caution">
    <text evidence="6">The sequence shown here is derived from an EMBL/GenBank/DDBJ whole genome shotgun (WGS) entry which is preliminary data.</text>
</comment>
<dbReference type="InterPro" id="IPR001242">
    <property type="entry name" value="Condensation_dom"/>
</dbReference>
<evidence type="ECO:0000256" key="2">
    <source>
        <dbReference type="ARBA" id="ARBA00022450"/>
    </source>
</evidence>
<dbReference type="Pfam" id="PF00975">
    <property type="entry name" value="Thioesterase"/>
    <property type="match status" value="1"/>
</dbReference>
<evidence type="ECO:0000256" key="1">
    <source>
        <dbReference type="ARBA" id="ARBA00001957"/>
    </source>
</evidence>
<dbReference type="InterPro" id="IPR020806">
    <property type="entry name" value="PKS_PP-bd"/>
</dbReference>
<accession>A0ABT5EZ14</accession>
<dbReference type="SMART" id="SM00823">
    <property type="entry name" value="PKS_PP"/>
    <property type="match status" value="2"/>
</dbReference>
<dbReference type="Pfam" id="PF18563">
    <property type="entry name" value="TubC_N"/>
    <property type="match status" value="1"/>
</dbReference>
<keyword evidence="7" id="KW-1185">Reference proteome</keyword>
<dbReference type="Gene3D" id="3.40.50.150">
    <property type="entry name" value="Vaccinia Virus protein VP39"/>
    <property type="match status" value="1"/>
</dbReference>
<dbReference type="InterPro" id="IPR041464">
    <property type="entry name" value="TubC_N"/>
</dbReference>
<keyword evidence="4" id="KW-0677">Repeat</keyword>
<dbReference type="Gene3D" id="1.10.1200.10">
    <property type="entry name" value="ACP-like"/>
    <property type="match status" value="2"/>
</dbReference>
<dbReference type="PANTHER" id="PTHR45527">
    <property type="entry name" value="NONRIBOSOMAL PEPTIDE SYNTHETASE"/>
    <property type="match status" value="1"/>
</dbReference>
<dbReference type="Gene3D" id="2.30.38.10">
    <property type="entry name" value="Luciferase, Domain 3"/>
    <property type="match status" value="1"/>
</dbReference>
<dbReference type="RefSeq" id="WP_271925446.1">
    <property type="nucleotide sequence ID" value="NZ_JAQNDO010000001.1"/>
</dbReference>
<dbReference type="Proteomes" id="UP001221411">
    <property type="component" value="Unassembled WGS sequence"/>
</dbReference>
<name>A0ABT5EZ14_9BACT</name>
<dbReference type="PROSITE" id="PS00455">
    <property type="entry name" value="AMP_BINDING"/>
    <property type="match status" value="2"/>
</dbReference>
<dbReference type="CDD" id="cd19531">
    <property type="entry name" value="LCL_NRPS-like"/>
    <property type="match status" value="2"/>
</dbReference>
<reference evidence="6 7" key="1">
    <citation type="submission" date="2022-11" db="EMBL/GenBank/DDBJ databases">
        <title>Minimal conservation of predation-associated metabolite biosynthetic gene clusters underscores biosynthetic potential of Myxococcota including descriptions for ten novel species: Archangium lansinium sp. nov., Myxococcus landrumus sp. nov., Nannocystis bai.</title>
        <authorList>
            <person name="Ahearne A."/>
            <person name="Stevens C."/>
            <person name="Dowd S."/>
        </authorList>
    </citation>
    <scope>NUCLEOTIDE SEQUENCE [LARGE SCALE GENOMIC DNA]</scope>
    <source>
        <strain evidence="6 7">RJM3</strain>
    </source>
</reference>
<dbReference type="InterPro" id="IPR036736">
    <property type="entry name" value="ACP-like_sf"/>
</dbReference>
<dbReference type="SUPFAM" id="SSF47336">
    <property type="entry name" value="ACP-like"/>
    <property type="match status" value="2"/>
</dbReference>
<dbReference type="SMART" id="SM00824">
    <property type="entry name" value="PKS_TE"/>
    <property type="match status" value="1"/>
</dbReference>
<dbReference type="Pfam" id="PF00550">
    <property type="entry name" value="PP-binding"/>
    <property type="match status" value="2"/>
</dbReference>
<dbReference type="NCBIfam" id="TIGR01733">
    <property type="entry name" value="AA-adenyl-dom"/>
    <property type="match status" value="2"/>
</dbReference>
<dbReference type="Pfam" id="PF00668">
    <property type="entry name" value="Condensation"/>
    <property type="match status" value="2"/>
</dbReference>
<dbReference type="Gene3D" id="3.40.50.980">
    <property type="match status" value="2"/>
</dbReference>
<evidence type="ECO:0000256" key="3">
    <source>
        <dbReference type="ARBA" id="ARBA00022553"/>
    </source>
</evidence>
<dbReference type="Pfam" id="PF00501">
    <property type="entry name" value="AMP-binding"/>
    <property type="match status" value="2"/>
</dbReference>
<dbReference type="InterPro" id="IPR042099">
    <property type="entry name" value="ANL_N_sf"/>
</dbReference>
<dbReference type="EMBL" id="JAQNDO010000001">
    <property type="protein sequence ID" value="MDC0747081.1"/>
    <property type="molecule type" value="Genomic_DNA"/>
</dbReference>
<dbReference type="SUPFAM" id="SSF53474">
    <property type="entry name" value="alpha/beta-Hydrolases"/>
    <property type="match status" value="1"/>
</dbReference>
<dbReference type="InterPro" id="IPR000873">
    <property type="entry name" value="AMP-dep_synth/lig_dom"/>
</dbReference>
<keyword evidence="2" id="KW-0596">Phosphopantetheine</keyword>
<dbReference type="InterPro" id="IPR009081">
    <property type="entry name" value="PP-bd_ACP"/>
</dbReference>
<evidence type="ECO:0000259" key="5">
    <source>
        <dbReference type="PROSITE" id="PS50075"/>
    </source>
</evidence>
<dbReference type="InterPro" id="IPR010071">
    <property type="entry name" value="AA_adenyl_dom"/>
</dbReference>
<feature type="domain" description="Carrier" evidence="5">
    <location>
        <begin position="2520"/>
        <end position="2595"/>
    </location>
</feature>
<dbReference type="InterPro" id="IPR045851">
    <property type="entry name" value="AMP-bd_C_sf"/>
</dbReference>
<dbReference type="Pfam" id="PF08242">
    <property type="entry name" value="Methyltransf_12"/>
    <property type="match status" value="1"/>
</dbReference>
<dbReference type="Gene3D" id="3.30.300.30">
    <property type="match status" value="3"/>
</dbReference>
<dbReference type="Gene3D" id="3.30.559.10">
    <property type="entry name" value="Chloramphenicol acetyltransferase-like domain"/>
    <property type="match status" value="2"/>
</dbReference>
<dbReference type="CDD" id="cd05930">
    <property type="entry name" value="A_NRPS"/>
    <property type="match status" value="1"/>
</dbReference>
<dbReference type="Pfam" id="PF13193">
    <property type="entry name" value="AMP-binding_C"/>
    <property type="match status" value="1"/>
</dbReference>
<organism evidence="6 7">
    <name type="scientific">Polyangium mundeleinium</name>
    <dbReference type="NCBI Taxonomy" id="2995306"/>
    <lineage>
        <taxon>Bacteria</taxon>
        <taxon>Pseudomonadati</taxon>
        <taxon>Myxococcota</taxon>
        <taxon>Polyangia</taxon>
        <taxon>Polyangiales</taxon>
        <taxon>Polyangiaceae</taxon>
        <taxon>Polyangium</taxon>
    </lineage>
</organism>
<dbReference type="SUPFAM" id="SSF56801">
    <property type="entry name" value="Acetyl-CoA synthetase-like"/>
    <property type="match status" value="2"/>
</dbReference>
<dbReference type="InterPro" id="IPR013217">
    <property type="entry name" value="Methyltransf_12"/>
</dbReference>
<dbReference type="Gene3D" id="3.40.50.12780">
    <property type="entry name" value="N-terminal domain of ligase-like"/>
    <property type="match status" value="1"/>
</dbReference>
<keyword evidence="3" id="KW-0597">Phosphoprotein</keyword>
<evidence type="ECO:0000313" key="6">
    <source>
        <dbReference type="EMBL" id="MDC0747081.1"/>
    </source>
</evidence>
<dbReference type="InterPro" id="IPR020802">
    <property type="entry name" value="TesA-like"/>
</dbReference>
<dbReference type="InterPro" id="IPR020845">
    <property type="entry name" value="AMP-binding_CS"/>
</dbReference>
<dbReference type="Gene3D" id="1.10.10.1830">
    <property type="entry name" value="Non-ribosomal peptide synthase, adenylation domain"/>
    <property type="match status" value="1"/>
</dbReference>
<dbReference type="Gene3D" id="3.40.50.1820">
    <property type="entry name" value="alpha/beta hydrolase"/>
    <property type="match status" value="1"/>
</dbReference>